<dbReference type="PIRSF" id="PIRSF015596">
    <property type="entry name" value="5_alpha-SR2"/>
    <property type="match status" value="1"/>
</dbReference>
<keyword evidence="20" id="KW-1185">Reference proteome</keyword>
<evidence type="ECO:0000259" key="19">
    <source>
        <dbReference type="Pfam" id="PF02544"/>
    </source>
</evidence>
<evidence type="ECO:0000256" key="6">
    <source>
        <dbReference type="ARBA" id="ARBA00022824"/>
    </source>
</evidence>
<dbReference type="PANTHER" id="PTHR10556:SF57">
    <property type="entry name" value="3-OXO-5-ALPHA-STEROID 4-DEHYDROGENASE 1"/>
    <property type="match status" value="1"/>
</dbReference>
<evidence type="ECO:0000256" key="3">
    <source>
        <dbReference type="ARBA" id="ARBA00007742"/>
    </source>
</evidence>
<evidence type="ECO:0000256" key="10">
    <source>
        <dbReference type="ARBA" id="ARBA00022989"/>
    </source>
</evidence>
<evidence type="ECO:0000256" key="13">
    <source>
        <dbReference type="ARBA" id="ARBA00023136"/>
    </source>
</evidence>
<dbReference type="InterPro" id="IPR001104">
    <property type="entry name" value="3-oxo-5_a-steroid_4-DH_C"/>
</dbReference>
<dbReference type="InterPro" id="IPR016636">
    <property type="entry name" value="3-oxo-5-alpha-steroid_4-DH"/>
</dbReference>
<evidence type="ECO:0000256" key="16">
    <source>
        <dbReference type="ARBA" id="ARBA00049166"/>
    </source>
</evidence>
<dbReference type="RefSeq" id="XP_019627584.1">
    <property type="nucleotide sequence ID" value="XM_019772025.1"/>
</dbReference>
<dbReference type="GO" id="GO:0007548">
    <property type="term" value="P:sex differentiation"/>
    <property type="evidence" value="ECO:0007669"/>
    <property type="project" value="UniProtKB-KW"/>
</dbReference>
<feature type="domain" description="3-oxo-5-alpha-steroid 4-dehydrogenase C-terminal" evidence="19">
    <location>
        <begin position="115"/>
        <end position="263"/>
    </location>
</feature>
<keyword evidence="5" id="KW-0221">Differentiation</keyword>
<dbReference type="GO" id="GO:0047751">
    <property type="term" value="F:3-oxo-5-alpha-steroid 4-dehydrogenase (NADP+) activity"/>
    <property type="evidence" value="ECO:0007669"/>
    <property type="project" value="UniProtKB-EC"/>
</dbReference>
<feature type="transmembrane region" description="Helical" evidence="18">
    <location>
        <begin position="154"/>
        <end position="171"/>
    </location>
</feature>
<dbReference type="Pfam" id="PF02544">
    <property type="entry name" value="Steroid_dh"/>
    <property type="match status" value="1"/>
</dbReference>
<keyword evidence="4 18" id="KW-0812">Transmembrane</keyword>
<dbReference type="GO" id="GO:0005789">
    <property type="term" value="C:endoplasmic reticulum membrane"/>
    <property type="evidence" value="ECO:0007669"/>
    <property type="project" value="UniProtKB-SubCell"/>
</dbReference>
<evidence type="ECO:0000256" key="5">
    <source>
        <dbReference type="ARBA" id="ARBA00022782"/>
    </source>
</evidence>
<evidence type="ECO:0000256" key="7">
    <source>
        <dbReference type="ARBA" id="ARBA00022848"/>
    </source>
</evidence>
<name>A0A6P4Z0V2_BRABE</name>
<accession>A0A6P4Z0V2</accession>
<evidence type="ECO:0000256" key="4">
    <source>
        <dbReference type="ARBA" id="ARBA00022692"/>
    </source>
</evidence>
<evidence type="ECO:0000256" key="1">
    <source>
        <dbReference type="ARBA" id="ARBA00004154"/>
    </source>
</evidence>
<evidence type="ECO:0000256" key="15">
    <source>
        <dbReference type="ARBA" id="ARBA00048292"/>
    </source>
</evidence>
<protein>
    <recommendedName>
        <fullName evidence="18">3-oxo-5alpha-steroid 4-dehydrogenase (NADP(+))</fullName>
        <ecNumber evidence="18">1.3.1.22</ecNumber>
    </recommendedName>
</protein>
<gene>
    <name evidence="21" type="primary">LOC109472328</name>
</gene>
<feature type="transmembrane region" description="Helical" evidence="18">
    <location>
        <begin position="90"/>
        <end position="110"/>
    </location>
</feature>
<feature type="transmembrane region" description="Helical" evidence="18">
    <location>
        <begin position="117"/>
        <end position="134"/>
    </location>
</feature>
<evidence type="ECO:0000313" key="20">
    <source>
        <dbReference type="Proteomes" id="UP000515135"/>
    </source>
</evidence>
<dbReference type="GeneID" id="109472328"/>
<keyword evidence="8" id="KW-0521">NADP</keyword>
<keyword evidence="11" id="KW-0560">Oxidoreductase</keyword>
<dbReference type="GO" id="GO:0006702">
    <property type="term" value="P:androgen biosynthetic process"/>
    <property type="evidence" value="ECO:0007669"/>
    <property type="project" value="UniProtKB-ARBA"/>
</dbReference>
<dbReference type="Gene3D" id="1.20.120.1630">
    <property type="match status" value="1"/>
</dbReference>
<dbReference type="FunFam" id="1.20.120.1630:FF:000002">
    <property type="entry name" value="Steroid 5 alpha-reductase 1"/>
    <property type="match status" value="1"/>
</dbReference>
<comment type="catalytic activity">
    <reaction evidence="16">
        <text>androst-4-ene-3,17-dione + NADPH + H(+) = 5alpha-androstan-3,17-dione + NADP(+)</text>
        <dbReference type="Rhea" id="RHEA:50816"/>
        <dbReference type="ChEBI" id="CHEBI:15378"/>
        <dbReference type="ChEBI" id="CHEBI:15994"/>
        <dbReference type="ChEBI" id="CHEBI:16422"/>
        <dbReference type="ChEBI" id="CHEBI:57783"/>
        <dbReference type="ChEBI" id="CHEBI:58349"/>
    </reaction>
    <physiologicalReaction direction="left-to-right" evidence="16">
        <dbReference type="Rhea" id="RHEA:50817"/>
    </physiologicalReaction>
</comment>
<feature type="transmembrane region" description="Helical" evidence="18">
    <location>
        <begin position="54"/>
        <end position="78"/>
    </location>
</feature>
<evidence type="ECO:0000256" key="11">
    <source>
        <dbReference type="ARBA" id="ARBA00023002"/>
    </source>
</evidence>
<dbReference type="Proteomes" id="UP000515135">
    <property type="component" value="Unplaced"/>
</dbReference>
<dbReference type="EC" id="1.3.1.22" evidence="18"/>
<dbReference type="KEGG" id="bbel:109472328"/>
<keyword evidence="6" id="KW-0256">Endoplasmic reticulum</keyword>
<organism evidence="20 21">
    <name type="scientific">Branchiostoma belcheri</name>
    <name type="common">Amphioxus</name>
    <dbReference type="NCBI Taxonomy" id="7741"/>
    <lineage>
        <taxon>Eukaryota</taxon>
        <taxon>Metazoa</taxon>
        <taxon>Chordata</taxon>
        <taxon>Cephalochordata</taxon>
        <taxon>Leptocardii</taxon>
        <taxon>Amphioxiformes</taxon>
        <taxon>Branchiostomatidae</taxon>
        <taxon>Branchiostoma</taxon>
    </lineage>
</organism>
<dbReference type="PANTHER" id="PTHR10556">
    <property type="entry name" value="3-OXO-5-ALPHA-STEROID 4-DEHYDROGENASE"/>
    <property type="match status" value="1"/>
</dbReference>
<sequence length="263" mass="29430">MSSSLELPGDELALLDSLAYGMIAISVPTFLLLTFVTTALYGRNSTRFIVPGFLPARVAWLVQELPAFGVPCLLLLATPADRLAHLPNRVLLAMYMLHYFHRSLIFPLLIRGGKPTPLVPFLLALLFCVYNGYLQARYLSQYAQYPDGWLTDPRFIVGVFMFAAGMAINIHSDHILRSLRKPGEAGYKIPQGGMFTYVSGANFFGEILEWAGFAVACWSLQAVAFATFTTLNIGPRAFTHHKWYLQKFDNYPKDRAAIIPFLL</sequence>
<evidence type="ECO:0000256" key="2">
    <source>
        <dbReference type="ARBA" id="ARBA00004477"/>
    </source>
</evidence>
<keyword evidence="9" id="KW-0726">Sexual differentiation</keyword>
<keyword evidence="13 18" id="KW-0472">Membrane</keyword>
<proteinExistence type="inferred from homology"/>
<dbReference type="InterPro" id="IPR039357">
    <property type="entry name" value="SRD5A/TECR"/>
</dbReference>
<dbReference type="PROSITE" id="PS50244">
    <property type="entry name" value="S5A_REDUCTASE"/>
    <property type="match status" value="1"/>
</dbReference>
<evidence type="ECO:0000313" key="21">
    <source>
        <dbReference type="RefSeq" id="XP_019627584.1"/>
    </source>
</evidence>
<evidence type="ECO:0000256" key="9">
    <source>
        <dbReference type="ARBA" id="ARBA00022928"/>
    </source>
</evidence>
<keyword evidence="7" id="KW-0492">Microsome</keyword>
<comment type="catalytic activity">
    <reaction evidence="17">
        <text>17beta-hydroxy-5alpha-androstan-3-one + NADP(+) = testosterone + NADPH + H(+)</text>
        <dbReference type="Rhea" id="RHEA:50820"/>
        <dbReference type="ChEBI" id="CHEBI:15378"/>
        <dbReference type="ChEBI" id="CHEBI:16330"/>
        <dbReference type="ChEBI" id="CHEBI:17347"/>
        <dbReference type="ChEBI" id="CHEBI:57783"/>
        <dbReference type="ChEBI" id="CHEBI:58349"/>
        <dbReference type="EC" id="1.3.1.22"/>
    </reaction>
    <physiologicalReaction direction="right-to-left" evidence="17">
        <dbReference type="Rhea" id="RHEA:50822"/>
    </physiologicalReaction>
</comment>
<evidence type="ECO:0000256" key="17">
    <source>
        <dbReference type="ARBA" id="ARBA00049397"/>
    </source>
</evidence>
<comment type="subcellular location">
    <subcellularLocation>
        <location evidence="2">Endoplasmic reticulum membrane</location>
        <topology evidence="2">Multi-pass membrane protein</topology>
    </subcellularLocation>
    <subcellularLocation>
        <location evidence="1">Microsome membrane</location>
        <topology evidence="1">Multi-pass membrane protein</topology>
    </subcellularLocation>
</comment>
<evidence type="ECO:0000256" key="18">
    <source>
        <dbReference type="PIRNR" id="PIRNR015596"/>
    </source>
</evidence>
<evidence type="ECO:0000256" key="12">
    <source>
        <dbReference type="ARBA" id="ARBA00023098"/>
    </source>
</evidence>
<dbReference type="AlphaFoldDB" id="A0A6P4Z0V2"/>
<keyword evidence="12" id="KW-0443">Lipid metabolism</keyword>
<keyword evidence="10 18" id="KW-1133">Transmembrane helix</keyword>
<comment type="catalytic activity">
    <reaction evidence="18">
        <text>a 3-oxo-5alpha-steroid + NADP(+) = a 3-oxo-Delta(4)-steroid + NADPH + H(+)</text>
        <dbReference type="Rhea" id="RHEA:54384"/>
        <dbReference type="ChEBI" id="CHEBI:13601"/>
        <dbReference type="ChEBI" id="CHEBI:15378"/>
        <dbReference type="ChEBI" id="CHEBI:47909"/>
        <dbReference type="ChEBI" id="CHEBI:57783"/>
        <dbReference type="ChEBI" id="CHEBI:58349"/>
        <dbReference type="EC" id="1.3.1.22"/>
    </reaction>
</comment>
<comment type="catalytic activity">
    <reaction evidence="15">
        <text>5alpha-pregnane-3,20-dione + NADP(+) = progesterone + NADPH + H(+)</text>
        <dbReference type="Rhea" id="RHEA:21952"/>
        <dbReference type="ChEBI" id="CHEBI:15378"/>
        <dbReference type="ChEBI" id="CHEBI:17026"/>
        <dbReference type="ChEBI" id="CHEBI:28952"/>
        <dbReference type="ChEBI" id="CHEBI:57783"/>
        <dbReference type="ChEBI" id="CHEBI:58349"/>
        <dbReference type="EC" id="1.3.1.22"/>
    </reaction>
    <physiologicalReaction direction="right-to-left" evidence="15">
        <dbReference type="Rhea" id="RHEA:21954"/>
    </physiologicalReaction>
</comment>
<dbReference type="GO" id="GO:0030154">
    <property type="term" value="P:cell differentiation"/>
    <property type="evidence" value="ECO:0007669"/>
    <property type="project" value="UniProtKB-KW"/>
</dbReference>
<comment type="function">
    <text evidence="14">Converts testosterone into 5-alpha-dihydrotestosterone and progesterone or corticosterone into their corresponding 5-alpha-3-oxosteroids. It plays a central role in sexual differentiation and androgen physiology.</text>
</comment>
<evidence type="ECO:0000256" key="8">
    <source>
        <dbReference type="ARBA" id="ARBA00022857"/>
    </source>
</evidence>
<feature type="transmembrane region" description="Helical" evidence="18">
    <location>
        <begin position="20"/>
        <end position="42"/>
    </location>
</feature>
<dbReference type="OrthoDB" id="5788137at2759"/>
<reference evidence="21" key="1">
    <citation type="submission" date="2025-08" db="UniProtKB">
        <authorList>
            <consortium name="RefSeq"/>
        </authorList>
    </citation>
    <scope>IDENTIFICATION</scope>
    <source>
        <tissue evidence="21">Gonad</tissue>
    </source>
</reference>
<comment type="similarity">
    <text evidence="3 18">Belongs to the steroid 5-alpha reductase family.</text>
</comment>
<evidence type="ECO:0000256" key="14">
    <source>
        <dbReference type="ARBA" id="ARBA00037789"/>
    </source>
</evidence>